<evidence type="ECO:0000313" key="11">
    <source>
        <dbReference type="Proteomes" id="UP001108240"/>
    </source>
</evidence>
<evidence type="ECO:0000256" key="3">
    <source>
        <dbReference type="ARBA" id="ARBA00006369"/>
    </source>
</evidence>
<dbReference type="GeneTree" id="ENSGT00390000014467"/>
<feature type="domain" description="Brix" evidence="9">
    <location>
        <begin position="42"/>
        <end position="216"/>
    </location>
</feature>
<dbReference type="Proteomes" id="UP001108240">
    <property type="component" value="Unplaced"/>
</dbReference>
<dbReference type="InterPro" id="IPR026532">
    <property type="entry name" value="BRX1"/>
</dbReference>
<protein>
    <recommendedName>
        <fullName evidence="4">Ribosome biogenesis protein BRX1 homolog</fullName>
    </recommendedName>
    <alternativeName>
        <fullName evidence="7">Brix domain-containing protein 2</fullName>
    </alternativeName>
</protein>
<keyword evidence="6" id="KW-0539">Nucleus</keyword>
<evidence type="ECO:0000259" key="9">
    <source>
        <dbReference type="PROSITE" id="PS50833"/>
    </source>
</evidence>
<dbReference type="InterPro" id="IPR007109">
    <property type="entry name" value="Brix"/>
</dbReference>
<dbReference type="GO" id="GO:0000027">
    <property type="term" value="P:ribosomal large subunit assembly"/>
    <property type="evidence" value="ECO:0007669"/>
    <property type="project" value="TreeGrafter"/>
</dbReference>
<dbReference type="PANTHER" id="PTHR13634">
    <property type="entry name" value="RIBOSOME BIOGENESIS PROTEIN BRIX"/>
    <property type="match status" value="1"/>
</dbReference>
<evidence type="ECO:0000313" key="10">
    <source>
        <dbReference type="Ensembl" id="ENSCCRP00000029297.2"/>
    </source>
</evidence>
<reference evidence="10" key="1">
    <citation type="submission" date="2025-08" db="UniProtKB">
        <authorList>
            <consortium name="Ensembl"/>
        </authorList>
    </citation>
    <scope>IDENTIFICATION</scope>
</reference>
<name>A0A8C1H7E1_CYPCA</name>
<dbReference type="PANTHER" id="PTHR13634:SF0">
    <property type="entry name" value="RIBOSOME BIOGENESIS PROTEIN BRX1 HOMOLOG"/>
    <property type="match status" value="1"/>
</dbReference>
<evidence type="ECO:0000256" key="8">
    <source>
        <dbReference type="SAM" id="MobiDB-lite"/>
    </source>
</evidence>
<keyword evidence="11" id="KW-1185">Reference proteome</keyword>
<evidence type="ECO:0000256" key="1">
    <source>
        <dbReference type="ARBA" id="ARBA00003439"/>
    </source>
</evidence>
<dbReference type="SMART" id="SM00879">
    <property type="entry name" value="Brix"/>
    <property type="match status" value="1"/>
</dbReference>
<dbReference type="GO" id="GO:0019843">
    <property type="term" value="F:rRNA binding"/>
    <property type="evidence" value="ECO:0007669"/>
    <property type="project" value="InterPro"/>
</dbReference>
<accession>A0A8C1H7E1</accession>
<evidence type="ECO:0000256" key="2">
    <source>
        <dbReference type="ARBA" id="ARBA00004604"/>
    </source>
</evidence>
<evidence type="ECO:0000256" key="6">
    <source>
        <dbReference type="ARBA" id="ARBA00023242"/>
    </source>
</evidence>
<dbReference type="PROSITE" id="PS50833">
    <property type="entry name" value="BRIX"/>
    <property type="match status" value="1"/>
</dbReference>
<comment type="similarity">
    <text evidence="3">Belongs to the BRX1 family.</text>
</comment>
<organism evidence="10 11">
    <name type="scientific">Cyprinus carpio carpio</name>
    <dbReference type="NCBI Taxonomy" id="630221"/>
    <lineage>
        <taxon>Eukaryota</taxon>
        <taxon>Metazoa</taxon>
        <taxon>Chordata</taxon>
        <taxon>Craniata</taxon>
        <taxon>Vertebrata</taxon>
        <taxon>Euteleostomi</taxon>
        <taxon>Actinopterygii</taxon>
        <taxon>Neopterygii</taxon>
        <taxon>Teleostei</taxon>
        <taxon>Ostariophysi</taxon>
        <taxon>Cypriniformes</taxon>
        <taxon>Cyprinidae</taxon>
        <taxon>Cyprininae</taxon>
        <taxon>Cyprinus</taxon>
    </lineage>
</organism>
<comment type="subcellular location">
    <subcellularLocation>
        <location evidence="2">Nucleus</location>
        <location evidence="2">Nucleolus</location>
    </subcellularLocation>
</comment>
<proteinExistence type="inferred from homology"/>
<comment type="function">
    <text evidence="1">Required for biogenesis of the 60S ribosomal subunit.</text>
</comment>
<keyword evidence="5" id="KW-0690">Ribosome biogenesis</keyword>
<evidence type="ECO:0000256" key="4">
    <source>
        <dbReference type="ARBA" id="ARBA00020522"/>
    </source>
</evidence>
<dbReference type="Pfam" id="PF04427">
    <property type="entry name" value="Brix"/>
    <property type="match status" value="1"/>
</dbReference>
<feature type="region of interest" description="Disordered" evidence="8">
    <location>
        <begin position="1"/>
        <end position="36"/>
    </location>
</feature>
<sequence length="277" mass="31384">MAARGGKRAAERPAQIKTKRAKLKGNKTPQTGRKTVTFPPERRRMIVLQGKWRSKERVLVFCSRGISFRTMMPHNTKMDRKDQLFVVNEVCEIKNCYTCIFSEAKQQQDLNMISNAPHGPSRRWCVFVVHTLAELKMTGNCLKGSRPLLSFDPKEPHHALLKELFTQVYFKSVCVCVCVIVCFSACPQITEEDVSLVEIGPRFVLNLIIIFQGSLGGPTLCENPHFLSLNTASTLSCTRCSCTPDVTEDVFLTPAEPKQLRLTELKKKTRMKHKGLR</sequence>
<dbReference type="GO" id="GO:0006364">
    <property type="term" value="P:rRNA processing"/>
    <property type="evidence" value="ECO:0007669"/>
    <property type="project" value="InterPro"/>
</dbReference>
<dbReference type="AlphaFoldDB" id="A0A8C1H7E1"/>
<reference evidence="10" key="2">
    <citation type="submission" date="2025-09" db="UniProtKB">
        <authorList>
            <consortium name="Ensembl"/>
        </authorList>
    </citation>
    <scope>IDENTIFICATION</scope>
</reference>
<evidence type="ECO:0000256" key="7">
    <source>
        <dbReference type="ARBA" id="ARBA00033181"/>
    </source>
</evidence>
<dbReference type="Ensembl" id="ENSCCRT00000031778.2">
    <property type="protein sequence ID" value="ENSCCRP00000029297.2"/>
    <property type="gene ID" value="ENSCCRG00000015805.2"/>
</dbReference>
<dbReference type="GO" id="GO:0005730">
    <property type="term" value="C:nucleolus"/>
    <property type="evidence" value="ECO:0007669"/>
    <property type="project" value="UniProtKB-SubCell"/>
</dbReference>
<evidence type="ECO:0000256" key="5">
    <source>
        <dbReference type="ARBA" id="ARBA00022517"/>
    </source>
</evidence>